<sequence length="121" mass="13497">MMGIALRQKASSFEGDDVDPIAEVLGEASDEEQRCQLLWSTGGTTSVGVLRAKVSWLSEGNPPYKEGEERGLGVGVIETRLLRKEIIGERKRERKSRAVGWRKEVAGALRIDRRDGEDDER</sequence>
<dbReference type="EMBL" id="JBJUIK010000014">
    <property type="protein sequence ID" value="KAL3504020.1"/>
    <property type="molecule type" value="Genomic_DNA"/>
</dbReference>
<comment type="caution">
    <text evidence="1">The sequence shown here is derived from an EMBL/GenBank/DDBJ whole genome shotgun (WGS) entry which is preliminary data.</text>
</comment>
<protein>
    <submittedName>
        <fullName evidence="1">Uncharacterized protein</fullName>
    </submittedName>
</protein>
<dbReference type="Proteomes" id="UP001630127">
    <property type="component" value="Unassembled WGS sequence"/>
</dbReference>
<keyword evidence="2" id="KW-1185">Reference proteome</keyword>
<name>A0ABD2YA46_9GENT</name>
<reference evidence="1 2" key="1">
    <citation type="submission" date="2024-11" db="EMBL/GenBank/DDBJ databases">
        <title>A near-complete genome assembly of Cinchona calisaya.</title>
        <authorList>
            <person name="Lian D.C."/>
            <person name="Zhao X.W."/>
            <person name="Wei L."/>
        </authorList>
    </citation>
    <scope>NUCLEOTIDE SEQUENCE [LARGE SCALE GENOMIC DNA]</scope>
    <source>
        <tissue evidence="1">Nenye</tissue>
    </source>
</reference>
<organism evidence="1 2">
    <name type="scientific">Cinchona calisaya</name>
    <dbReference type="NCBI Taxonomy" id="153742"/>
    <lineage>
        <taxon>Eukaryota</taxon>
        <taxon>Viridiplantae</taxon>
        <taxon>Streptophyta</taxon>
        <taxon>Embryophyta</taxon>
        <taxon>Tracheophyta</taxon>
        <taxon>Spermatophyta</taxon>
        <taxon>Magnoliopsida</taxon>
        <taxon>eudicotyledons</taxon>
        <taxon>Gunneridae</taxon>
        <taxon>Pentapetalae</taxon>
        <taxon>asterids</taxon>
        <taxon>lamiids</taxon>
        <taxon>Gentianales</taxon>
        <taxon>Rubiaceae</taxon>
        <taxon>Cinchonoideae</taxon>
        <taxon>Cinchoneae</taxon>
        <taxon>Cinchona</taxon>
    </lineage>
</organism>
<gene>
    <name evidence="1" type="ORF">ACH5RR_033861</name>
</gene>
<accession>A0ABD2YA46</accession>
<evidence type="ECO:0000313" key="2">
    <source>
        <dbReference type="Proteomes" id="UP001630127"/>
    </source>
</evidence>
<dbReference type="AlphaFoldDB" id="A0ABD2YA46"/>
<proteinExistence type="predicted"/>
<evidence type="ECO:0000313" key="1">
    <source>
        <dbReference type="EMBL" id="KAL3504020.1"/>
    </source>
</evidence>